<evidence type="ECO:0000313" key="2">
    <source>
        <dbReference type="EMBL" id="EXL84219.1"/>
    </source>
</evidence>
<name>X0JGT7_FUSOX</name>
<feature type="compositionally biased region" description="Basic and acidic residues" evidence="1">
    <location>
        <begin position="24"/>
        <end position="33"/>
    </location>
</feature>
<dbReference type="EMBL" id="JH658812">
    <property type="protein sequence ID" value="EXL84219.1"/>
    <property type="molecule type" value="Genomic_DNA"/>
</dbReference>
<gene>
    <name evidence="2" type="ORF">FOPG_03303</name>
</gene>
<reference evidence="2" key="1">
    <citation type="submission" date="2011-11" db="EMBL/GenBank/DDBJ databases">
        <title>The Genome Sequence of Fusarium oxysporum PHW808.</title>
        <authorList>
            <consortium name="The Broad Institute Genome Sequencing Platform"/>
            <person name="Ma L.-J."/>
            <person name="Gale L.R."/>
            <person name="Schwartz D.C."/>
            <person name="Zhou S."/>
            <person name="Corby-Kistler H."/>
            <person name="Young S.K."/>
            <person name="Zeng Q."/>
            <person name="Gargeya S."/>
            <person name="Fitzgerald M."/>
            <person name="Haas B."/>
            <person name="Abouelleil A."/>
            <person name="Alvarado L."/>
            <person name="Arachchi H.M."/>
            <person name="Berlin A."/>
            <person name="Brown A."/>
            <person name="Chapman S.B."/>
            <person name="Chen Z."/>
            <person name="Dunbar C."/>
            <person name="Freedman E."/>
            <person name="Gearin G."/>
            <person name="Goldberg J."/>
            <person name="Griggs A."/>
            <person name="Gujja S."/>
            <person name="Heiman D."/>
            <person name="Howarth C."/>
            <person name="Larson L."/>
            <person name="Lui A."/>
            <person name="MacDonald P.J.P."/>
            <person name="Montmayeur A."/>
            <person name="Murphy C."/>
            <person name="Neiman D."/>
            <person name="Pearson M."/>
            <person name="Priest M."/>
            <person name="Roberts A."/>
            <person name="Saif S."/>
            <person name="Shea T."/>
            <person name="Shenoy N."/>
            <person name="Sisk P."/>
            <person name="Stolte C."/>
            <person name="Sykes S."/>
            <person name="Wortman J."/>
            <person name="Nusbaum C."/>
            <person name="Birren B."/>
        </authorList>
    </citation>
    <scope>NUCLEOTIDE SEQUENCE [LARGE SCALE GENOMIC DNA]</scope>
    <source>
        <strain evidence="2">54008</strain>
    </source>
</reference>
<sequence length="33" mass="3792">MSTTTALAEQQVRGHLQRHLFKGPRRDPSSVMR</sequence>
<accession>X0JGT7</accession>
<feature type="region of interest" description="Disordered" evidence="1">
    <location>
        <begin position="1"/>
        <end position="33"/>
    </location>
</feature>
<protein>
    <submittedName>
        <fullName evidence="2">Uncharacterized protein</fullName>
    </submittedName>
</protein>
<organism evidence="2">
    <name type="scientific">Fusarium oxysporum f. sp. conglutinans race 2 54008</name>
    <dbReference type="NCBI Taxonomy" id="1089457"/>
    <lineage>
        <taxon>Eukaryota</taxon>
        <taxon>Fungi</taxon>
        <taxon>Dikarya</taxon>
        <taxon>Ascomycota</taxon>
        <taxon>Pezizomycotina</taxon>
        <taxon>Sordariomycetes</taxon>
        <taxon>Hypocreomycetidae</taxon>
        <taxon>Hypocreales</taxon>
        <taxon>Nectriaceae</taxon>
        <taxon>Fusarium</taxon>
        <taxon>Fusarium oxysporum species complex</taxon>
    </lineage>
</organism>
<dbReference type="HOGENOM" id="CLU_3384803_0_0_1"/>
<proteinExistence type="predicted"/>
<dbReference type="AlphaFoldDB" id="X0JGT7"/>
<reference evidence="2" key="2">
    <citation type="submission" date="2012-05" db="EMBL/GenBank/DDBJ databases">
        <title>The Genome Annotation of Fusarium oxysporum PHW808.</title>
        <authorList>
            <consortium name="The Broad Institute Genomics Platform"/>
            <person name="Ma L.-J."/>
            <person name="Corby-Kistler H."/>
            <person name="Broz K."/>
            <person name="Gale L.R."/>
            <person name="Jonkers W."/>
            <person name="O'Donnell K."/>
            <person name="Ploetz R."/>
            <person name="Steinberg C."/>
            <person name="Schwartz D.C."/>
            <person name="VanEtten H."/>
            <person name="Zhou S."/>
            <person name="Young S.K."/>
            <person name="Zeng Q."/>
            <person name="Gargeya S."/>
            <person name="Fitzgerald M."/>
            <person name="Abouelleil A."/>
            <person name="Alvarado L."/>
            <person name="Chapman S.B."/>
            <person name="Gainer-Dewar J."/>
            <person name="Goldberg J."/>
            <person name="Griggs A."/>
            <person name="Gujja S."/>
            <person name="Hansen M."/>
            <person name="Howarth C."/>
            <person name="Imamovic A."/>
            <person name="Ireland A."/>
            <person name="Larimer J."/>
            <person name="McCowan C."/>
            <person name="Murphy C."/>
            <person name="Pearson M."/>
            <person name="Poon T.W."/>
            <person name="Priest M."/>
            <person name="Roberts A."/>
            <person name="Saif S."/>
            <person name="Shea T."/>
            <person name="Sykes S."/>
            <person name="Wortman J."/>
            <person name="Nusbaum C."/>
            <person name="Birren B."/>
        </authorList>
    </citation>
    <scope>NUCLEOTIDE SEQUENCE</scope>
    <source>
        <strain evidence="2">54008</strain>
    </source>
</reference>
<dbReference type="Proteomes" id="UP000030676">
    <property type="component" value="Unassembled WGS sequence"/>
</dbReference>
<evidence type="ECO:0000256" key="1">
    <source>
        <dbReference type="SAM" id="MobiDB-lite"/>
    </source>
</evidence>